<dbReference type="Proteomes" id="UP000471409">
    <property type="component" value="Unassembled WGS sequence"/>
</dbReference>
<comment type="caution">
    <text evidence="1">The sequence shown here is derived from an EMBL/GenBank/DDBJ whole genome shotgun (WGS) entry which is preliminary data.</text>
</comment>
<evidence type="ECO:0000313" key="1">
    <source>
        <dbReference type="EMBL" id="NEK48532.1"/>
    </source>
</evidence>
<dbReference type="RefSeq" id="WP_163999792.1">
    <property type="nucleotide sequence ID" value="NZ_JAAXDU010000013.1"/>
</dbReference>
<dbReference type="AlphaFoldDB" id="A0A6P0D9Y8"/>
<dbReference type="EMBL" id="WXXP01000002">
    <property type="protein sequence ID" value="NEK48532.1"/>
    <property type="molecule type" value="Genomic_DNA"/>
</dbReference>
<sequence>MFFLAEESRTLFLQDRQPTVEVGVSGKHERVVVSQFDDCREHLIRPPPRSNGAVDESSEFQMERVLASEEAIRIVVWHIRRVYFVHLMNLSRSKKRVNTPEGMVDDLDAISTSPRGGPIQLV</sequence>
<gene>
    <name evidence="1" type="ORF">GUK36_03715</name>
</gene>
<accession>A0A6P0D9Y8</accession>
<reference evidence="1 2" key="1">
    <citation type="submission" date="2020-01" db="EMBL/GenBank/DDBJ databases">
        <title>Rhizobium genotypes associated with high levels of biological nitrogen fixation by grain legumes in a temperate-maritime cropping system.</title>
        <authorList>
            <person name="Maluk M."/>
            <person name="Francesc Ferrando Molina F."/>
            <person name="Lopez Del Egido L."/>
            <person name="Lafos M."/>
            <person name="Langarica-Fuentes A."/>
            <person name="Gebre Yohannes G."/>
            <person name="Young M.W."/>
            <person name="Martin P."/>
            <person name="Gantlett R."/>
            <person name="Kenicer G."/>
            <person name="Hawes C."/>
            <person name="Begg G.S."/>
            <person name="Quilliam R.S."/>
            <person name="Squire G.R."/>
            <person name="Poole P.S."/>
            <person name="Young P.W."/>
            <person name="Iannetta P.M."/>
            <person name="James E.K."/>
        </authorList>
    </citation>
    <scope>NUCLEOTIDE SEQUENCE [LARGE SCALE GENOMIC DNA]</scope>
    <source>
        <strain evidence="1 2">JHI944</strain>
    </source>
</reference>
<protein>
    <submittedName>
        <fullName evidence="1">Uncharacterized protein</fullName>
    </submittedName>
</protein>
<evidence type="ECO:0000313" key="2">
    <source>
        <dbReference type="Proteomes" id="UP000471409"/>
    </source>
</evidence>
<name>A0A6P0D9Y8_RHILE</name>
<proteinExistence type="predicted"/>
<organism evidence="1 2">
    <name type="scientific">Rhizobium leguminosarum</name>
    <dbReference type="NCBI Taxonomy" id="384"/>
    <lineage>
        <taxon>Bacteria</taxon>
        <taxon>Pseudomonadati</taxon>
        <taxon>Pseudomonadota</taxon>
        <taxon>Alphaproteobacteria</taxon>
        <taxon>Hyphomicrobiales</taxon>
        <taxon>Rhizobiaceae</taxon>
        <taxon>Rhizobium/Agrobacterium group</taxon>
        <taxon>Rhizobium</taxon>
    </lineage>
</organism>